<keyword evidence="4" id="KW-0735">Signal-anchor</keyword>
<keyword evidence="5 10" id="KW-1133">Transmembrane helix</keyword>
<dbReference type="Proteomes" id="UP000663882">
    <property type="component" value="Unassembled WGS sequence"/>
</dbReference>
<dbReference type="PANTHER" id="PTHR12129">
    <property type="entry name" value="HEPARAN SULFATE 2-O-SULFOTRANSFERASE"/>
    <property type="match status" value="1"/>
</dbReference>
<dbReference type="OrthoDB" id="10019582at2759"/>
<dbReference type="GO" id="GO:0008146">
    <property type="term" value="F:sulfotransferase activity"/>
    <property type="evidence" value="ECO:0007669"/>
    <property type="project" value="InterPro"/>
</dbReference>
<comment type="caution">
    <text evidence="11">The sequence shown here is derived from an EMBL/GenBank/DDBJ whole genome shotgun (WGS) entry which is preliminary data.</text>
</comment>
<accession>A0A814BB63</accession>
<evidence type="ECO:0000256" key="4">
    <source>
        <dbReference type="ARBA" id="ARBA00022968"/>
    </source>
</evidence>
<evidence type="ECO:0000313" key="12">
    <source>
        <dbReference type="EMBL" id="CAF3845850.1"/>
    </source>
</evidence>
<evidence type="ECO:0000256" key="6">
    <source>
        <dbReference type="ARBA" id="ARBA00023034"/>
    </source>
</evidence>
<keyword evidence="2" id="KW-0808">Transferase</keyword>
<keyword evidence="3 10" id="KW-0812">Transmembrane</keyword>
<dbReference type="PANTHER" id="PTHR12129:SF15">
    <property type="entry name" value="URONYL 2-SULFOTRANSFERASE"/>
    <property type="match status" value="1"/>
</dbReference>
<gene>
    <name evidence="12" type="ORF">OTI717_LOCUS20868</name>
    <name evidence="11" type="ORF">RFH988_LOCUS10322</name>
</gene>
<evidence type="ECO:0000256" key="2">
    <source>
        <dbReference type="ARBA" id="ARBA00022679"/>
    </source>
</evidence>
<evidence type="ECO:0000256" key="9">
    <source>
        <dbReference type="SAM" id="MobiDB-lite"/>
    </source>
</evidence>
<dbReference type="Gene3D" id="3.40.50.300">
    <property type="entry name" value="P-loop containing nucleotide triphosphate hydrolases"/>
    <property type="match status" value="1"/>
</dbReference>
<sequence length="396" mass="47219">MGLRRSLMLLTSYIYRIILPISRNFRYWLLAIIAVTICFIIVISITVKNTSSNSKTKENNEINDNTALRESHEKISPEARLRYSFLDIDDLDVDINYLNEDYHPAQQLNNNLPSTASHQYSRILDVKGNPNVIIYNQLPQCYESTMGLLLQHISYFHSYTYVSSQIYVPYSYDKSSLILIAQSLNKYKFKQLIYERHIYFFDHYALQFSNHPVWINLIRDPIYRIAAEYEHSREICRTTDHCFVQEDAISETLDECVIKRSPKECISSQNGVSRMLPFFCGLKYPIRCQEENDWALKQAKQNIDFFYTVVGIAEEFYKFLYVLEKLLPKYFKLIRLVFMNQRDPKHLIDERDLNIRLPNKNTTELLMPFLKYEYDLYNYIKQRFLDQYRILVELDN</sequence>
<evidence type="ECO:0000256" key="7">
    <source>
        <dbReference type="ARBA" id="ARBA00023136"/>
    </source>
</evidence>
<evidence type="ECO:0000256" key="3">
    <source>
        <dbReference type="ARBA" id="ARBA00022692"/>
    </source>
</evidence>
<evidence type="ECO:0000256" key="8">
    <source>
        <dbReference type="ARBA" id="ARBA00023180"/>
    </source>
</evidence>
<dbReference type="GO" id="GO:0000139">
    <property type="term" value="C:Golgi membrane"/>
    <property type="evidence" value="ECO:0007669"/>
    <property type="project" value="UniProtKB-SubCell"/>
</dbReference>
<proteinExistence type="predicted"/>
<dbReference type="EMBL" id="CAJNOO010000384">
    <property type="protein sequence ID" value="CAF0926984.1"/>
    <property type="molecule type" value="Genomic_DNA"/>
</dbReference>
<dbReference type="AlphaFoldDB" id="A0A814BB63"/>
<evidence type="ECO:0000256" key="1">
    <source>
        <dbReference type="ARBA" id="ARBA00004323"/>
    </source>
</evidence>
<evidence type="ECO:0000313" key="11">
    <source>
        <dbReference type="EMBL" id="CAF0926984.1"/>
    </source>
</evidence>
<name>A0A814BB63_9BILA</name>
<protein>
    <submittedName>
        <fullName evidence="11">Uncharacterized protein</fullName>
    </submittedName>
</protein>
<dbReference type="Proteomes" id="UP000663823">
    <property type="component" value="Unassembled WGS sequence"/>
</dbReference>
<evidence type="ECO:0000313" key="13">
    <source>
        <dbReference type="Proteomes" id="UP000663882"/>
    </source>
</evidence>
<keyword evidence="7 10" id="KW-0472">Membrane</keyword>
<feature type="transmembrane region" description="Helical" evidence="10">
    <location>
        <begin position="25"/>
        <end position="47"/>
    </location>
</feature>
<comment type="subcellular location">
    <subcellularLocation>
        <location evidence="1">Golgi apparatus membrane</location>
        <topology evidence="1">Single-pass type II membrane protein</topology>
    </subcellularLocation>
</comment>
<evidence type="ECO:0000256" key="10">
    <source>
        <dbReference type="SAM" id="Phobius"/>
    </source>
</evidence>
<reference evidence="11" key="1">
    <citation type="submission" date="2021-02" db="EMBL/GenBank/DDBJ databases">
        <authorList>
            <person name="Nowell W R."/>
        </authorList>
    </citation>
    <scope>NUCLEOTIDE SEQUENCE</scope>
</reference>
<dbReference type="InterPro" id="IPR027417">
    <property type="entry name" value="P-loop_NTPase"/>
</dbReference>
<keyword evidence="6" id="KW-0333">Golgi apparatus</keyword>
<organism evidence="11 13">
    <name type="scientific">Rotaria sordida</name>
    <dbReference type="NCBI Taxonomy" id="392033"/>
    <lineage>
        <taxon>Eukaryota</taxon>
        <taxon>Metazoa</taxon>
        <taxon>Spiralia</taxon>
        <taxon>Gnathifera</taxon>
        <taxon>Rotifera</taxon>
        <taxon>Eurotatoria</taxon>
        <taxon>Bdelloidea</taxon>
        <taxon>Philodinida</taxon>
        <taxon>Philodinidae</taxon>
        <taxon>Rotaria</taxon>
    </lineage>
</organism>
<dbReference type="InterPro" id="IPR007734">
    <property type="entry name" value="Heparan_SO4_2-O-STrfase"/>
</dbReference>
<keyword evidence="8" id="KW-0325">Glycoprotein</keyword>
<evidence type="ECO:0000256" key="5">
    <source>
        <dbReference type="ARBA" id="ARBA00022989"/>
    </source>
</evidence>
<dbReference type="EMBL" id="CAJOAX010003285">
    <property type="protein sequence ID" value="CAF3845850.1"/>
    <property type="molecule type" value="Genomic_DNA"/>
</dbReference>
<feature type="region of interest" description="Disordered" evidence="9">
    <location>
        <begin position="52"/>
        <end position="71"/>
    </location>
</feature>